<feature type="short sequence motif" description="Gly-cisPro motif, important for rejection of L-amino acids" evidence="2">
    <location>
        <begin position="137"/>
        <end position="138"/>
    </location>
</feature>
<dbReference type="AlphaFoldDB" id="A0A1M6VSB6"/>
<dbReference type="GO" id="GO:0000049">
    <property type="term" value="F:tRNA binding"/>
    <property type="evidence" value="ECO:0007669"/>
    <property type="project" value="UniProtKB-UniRule"/>
</dbReference>
<dbReference type="Proteomes" id="UP000183994">
    <property type="component" value="Unassembled WGS sequence"/>
</dbReference>
<keyword evidence="2" id="KW-0820">tRNA-binding</keyword>
<dbReference type="GO" id="GO:0106026">
    <property type="term" value="F:Gly-tRNA(Ala) deacylase activity"/>
    <property type="evidence" value="ECO:0007669"/>
    <property type="project" value="UniProtKB-UniRule"/>
</dbReference>
<comment type="subcellular location">
    <subcellularLocation>
        <location evidence="2">Cytoplasm</location>
    </subcellularLocation>
</comment>
<dbReference type="PANTHER" id="PTHR10472:SF5">
    <property type="entry name" value="D-AMINOACYL-TRNA DEACYLASE 1"/>
    <property type="match status" value="1"/>
</dbReference>
<dbReference type="Gene3D" id="3.50.80.10">
    <property type="entry name" value="D-tyrosyl-tRNA(Tyr) deacylase"/>
    <property type="match status" value="1"/>
</dbReference>
<gene>
    <name evidence="2" type="primary">dtd</name>
    <name evidence="3" type="ORF">SAMN02745216_04186</name>
</gene>
<keyword evidence="2" id="KW-0694">RNA-binding</keyword>
<dbReference type="PANTHER" id="PTHR10472">
    <property type="entry name" value="D-TYROSYL-TRNA TYR DEACYLASE"/>
    <property type="match status" value="1"/>
</dbReference>
<comment type="function">
    <text evidence="2">An aminoacyl-tRNA editing enzyme that deacylates mischarged D-aminoacyl-tRNAs. Also deacylates mischarged glycyl-tRNA(Ala), protecting cells against glycine mischarging by AlaRS. Acts via tRNA-based rather than protein-based catalysis; rejects L-amino acids rather than detecting D-amino acids in the active site. By recycling D-aminoacyl-tRNA to D-amino acids and free tRNA molecules, this enzyme counteracts the toxicity associated with the formation of D-aminoacyl-tRNA entities in vivo and helps enforce protein L-homochirality.</text>
</comment>
<comment type="similarity">
    <text evidence="1 2">Belongs to the DTD family.</text>
</comment>
<dbReference type="InterPro" id="IPR003732">
    <property type="entry name" value="Daa-tRNA_deacyls_DTD"/>
</dbReference>
<evidence type="ECO:0000256" key="1">
    <source>
        <dbReference type="ARBA" id="ARBA00009673"/>
    </source>
</evidence>
<dbReference type="RefSeq" id="WP_073478213.1">
    <property type="nucleotide sequence ID" value="NZ_FQZU01000035.1"/>
</dbReference>
<dbReference type="GO" id="GO:0019478">
    <property type="term" value="P:D-amino acid catabolic process"/>
    <property type="evidence" value="ECO:0007669"/>
    <property type="project" value="UniProtKB-UniRule"/>
</dbReference>
<dbReference type="Pfam" id="PF02580">
    <property type="entry name" value="Tyr_Deacylase"/>
    <property type="match status" value="1"/>
</dbReference>
<comment type="catalytic activity">
    <reaction evidence="2">
        <text>a D-aminoacyl-tRNA + H2O = a tRNA + a D-alpha-amino acid + H(+)</text>
        <dbReference type="Rhea" id="RHEA:13953"/>
        <dbReference type="Rhea" id="RHEA-COMP:10123"/>
        <dbReference type="Rhea" id="RHEA-COMP:10124"/>
        <dbReference type="ChEBI" id="CHEBI:15377"/>
        <dbReference type="ChEBI" id="CHEBI:15378"/>
        <dbReference type="ChEBI" id="CHEBI:59871"/>
        <dbReference type="ChEBI" id="CHEBI:78442"/>
        <dbReference type="ChEBI" id="CHEBI:79333"/>
        <dbReference type="EC" id="3.1.1.96"/>
    </reaction>
</comment>
<dbReference type="GO" id="GO:0005737">
    <property type="term" value="C:cytoplasm"/>
    <property type="evidence" value="ECO:0007669"/>
    <property type="project" value="UniProtKB-SubCell"/>
</dbReference>
<dbReference type="CDD" id="cd00563">
    <property type="entry name" value="Dtyr_deacylase"/>
    <property type="match status" value="1"/>
</dbReference>
<dbReference type="FunFam" id="3.50.80.10:FF:000001">
    <property type="entry name" value="D-aminoacyl-tRNA deacylase"/>
    <property type="match status" value="1"/>
</dbReference>
<evidence type="ECO:0000256" key="2">
    <source>
        <dbReference type="HAMAP-Rule" id="MF_00518"/>
    </source>
</evidence>
<reference evidence="4" key="1">
    <citation type="submission" date="2016-11" db="EMBL/GenBank/DDBJ databases">
        <authorList>
            <person name="Varghese N."/>
            <person name="Submissions S."/>
        </authorList>
    </citation>
    <scope>NUCLEOTIDE SEQUENCE [LARGE SCALE GENOMIC DNA]</scope>
    <source>
        <strain evidence="4">DSM 16219</strain>
    </source>
</reference>
<dbReference type="EMBL" id="FQZU01000035">
    <property type="protein sequence ID" value="SHK84412.1"/>
    <property type="molecule type" value="Genomic_DNA"/>
</dbReference>
<dbReference type="NCBIfam" id="TIGR00256">
    <property type="entry name" value="D-aminoacyl-tRNA deacylase"/>
    <property type="match status" value="1"/>
</dbReference>
<evidence type="ECO:0000313" key="4">
    <source>
        <dbReference type="Proteomes" id="UP000183994"/>
    </source>
</evidence>
<comment type="domain">
    <text evidence="2">A Gly-cisPro motif from one monomer fits into the active site of the other monomer to allow specific chiral rejection of L-amino acids.</text>
</comment>
<dbReference type="OrthoDB" id="9801395at2"/>
<dbReference type="HAMAP" id="MF_00518">
    <property type="entry name" value="Deacylase_Dtd"/>
    <property type="match status" value="1"/>
</dbReference>
<dbReference type="STRING" id="1121393.SAMN02745216_04186"/>
<dbReference type="InterPro" id="IPR023509">
    <property type="entry name" value="DTD-like_sf"/>
</dbReference>
<name>A0A1M6VSB6_9BACT</name>
<dbReference type="GO" id="GO:0043908">
    <property type="term" value="F:Ser(Gly)-tRNA(Ala) hydrolase activity"/>
    <property type="evidence" value="ECO:0007669"/>
    <property type="project" value="UniProtKB-UniRule"/>
</dbReference>
<dbReference type="GO" id="GO:0051500">
    <property type="term" value="F:D-tyrosyl-tRNA(Tyr) deacylase activity"/>
    <property type="evidence" value="ECO:0007669"/>
    <property type="project" value="TreeGrafter"/>
</dbReference>
<proteinExistence type="inferred from homology"/>
<sequence>MRAVVQRVKSARVKVNGKSVGAINKGLLVLLGVAPEDTSKEVEYLAKKIVGLRIFEDGNGKMNLSLDEVGGEMLVVSQFTLYGDCRKGRRPSFVGAAPPELAEKLYEEFVNVVDLLGIKTETGKFGAMMDVSLVNQGPVTLIVESK</sequence>
<comment type="catalytic activity">
    <reaction evidence="2">
        <text>glycyl-tRNA(Ala) + H2O = tRNA(Ala) + glycine + H(+)</text>
        <dbReference type="Rhea" id="RHEA:53744"/>
        <dbReference type="Rhea" id="RHEA-COMP:9657"/>
        <dbReference type="Rhea" id="RHEA-COMP:13640"/>
        <dbReference type="ChEBI" id="CHEBI:15377"/>
        <dbReference type="ChEBI" id="CHEBI:15378"/>
        <dbReference type="ChEBI" id="CHEBI:57305"/>
        <dbReference type="ChEBI" id="CHEBI:78442"/>
        <dbReference type="ChEBI" id="CHEBI:78522"/>
    </reaction>
</comment>
<dbReference type="SUPFAM" id="SSF69500">
    <property type="entry name" value="DTD-like"/>
    <property type="match status" value="1"/>
</dbReference>
<comment type="subunit">
    <text evidence="2">Homodimer.</text>
</comment>
<organism evidence="3 4">
    <name type="scientific">Desulfatibacillum alkenivorans DSM 16219</name>
    <dbReference type="NCBI Taxonomy" id="1121393"/>
    <lineage>
        <taxon>Bacteria</taxon>
        <taxon>Pseudomonadati</taxon>
        <taxon>Thermodesulfobacteriota</taxon>
        <taxon>Desulfobacteria</taxon>
        <taxon>Desulfobacterales</taxon>
        <taxon>Desulfatibacillaceae</taxon>
        <taxon>Desulfatibacillum</taxon>
    </lineage>
</organism>
<keyword evidence="4" id="KW-1185">Reference proteome</keyword>
<accession>A0A1M6VSB6</accession>
<dbReference type="EC" id="3.1.1.96" evidence="2"/>
<dbReference type="EC" id="3.1.1.-" evidence="2"/>
<keyword evidence="2" id="KW-0963">Cytoplasm</keyword>
<evidence type="ECO:0000313" key="3">
    <source>
        <dbReference type="EMBL" id="SHK84412.1"/>
    </source>
</evidence>
<keyword evidence="2" id="KW-0378">Hydrolase</keyword>
<protein>
    <recommendedName>
        <fullName evidence="2">D-aminoacyl-tRNA deacylase</fullName>
        <shortName evidence="2">DTD</shortName>
        <ecNumber evidence="2">3.1.1.96</ecNumber>
    </recommendedName>
    <alternativeName>
        <fullName evidence="2">Gly-tRNA(Ala) deacylase</fullName>
        <ecNumber evidence="2">3.1.1.-</ecNumber>
    </alternativeName>
</protein>